<organism evidence="2 3">
    <name type="scientific">Empedobacter tilapiae</name>
    <dbReference type="NCBI Taxonomy" id="2491114"/>
    <lineage>
        <taxon>Bacteria</taxon>
        <taxon>Pseudomonadati</taxon>
        <taxon>Bacteroidota</taxon>
        <taxon>Flavobacteriia</taxon>
        <taxon>Flavobacteriales</taxon>
        <taxon>Weeksellaceae</taxon>
        <taxon>Empedobacter</taxon>
    </lineage>
</organism>
<dbReference type="OrthoDB" id="679419at2"/>
<dbReference type="Proteomes" id="UP000297998">
    <property type="component" value="Unassembled WGS sequence"/>
</dbReference>
<sequence length="73" mass="8735">MNDKNRKIVEFIRDNWLSKDQSNLSFATSHGIDEKTVRLIKEDENYNISLKTILRICEAREIKLYDFFKLVNI</sequence>
<dbReference type="Gene3D" id="1.10.260.40">
    <property type="entry name" value="lambda repressor-like DNA-binding domains"/>
    <property type="match status" value="1"/>
</dbReference>
<keyword evidence="3" id="KW-1185">Reference proteome</keyword>
<dbReference type="RefSeq" id="WP_135837019.1">
    <property type="nucleotide sequence ID" value="NZ_SRPE01000019.1"/>
</dbReference>
<proteinExistence type="predicted"/>
<feature type="domain" description="HTH cro/C1-type" evidence="1">
    <location>
        <begin position="27"/>
        <end position="71"/>
    </location>
</feature>
<name>A0A4Z1B2H8_9FLAO</name>
<dbReference type="Pfam" id="PF13443">
    <property type="entry name" value="HTH_26"/>
    <property type="match status" value="1"/>
</dbReference>
<dbReference type="GO" id="GO:0003677">
    <property type="term" value="F:DNA binding"/>
    <property type="evidence" value="ECO:0007669"/>
    <property type="project" value="InterPro"/>
</dbReference>
<protein>
    <recommendedName>
        <fullName evidence="1">HTH cro/C1-type domain-containing protein</fullName>
    </recommendedName>
</protein>
<dbReference type="AlphaFoldDB" id="A0A4Z1B2H8"/>
<dbReference type="EMBL" id="SRPE01000019">
    <property type="protein sequence ID" value="TGN21624.1"/>
    <property type="molecule type" value="Genomic_DNA"/>
</dbReference>
<evidence type="ECO:0000259" key="1">
    <source>
        <dbReference type="Pfam" id="PF13443"/>
    </source>
</evidence>
<comment type="caution">
    <text evidence="2">The sequence shown here is derived from an EMBL/GenBank/DDBJ whole genome shotgun (WGS) entry which is preliminary data.</text>
</comment>
<accession>A0A4Z1B2H8</accession>
<dbReference type="InterPro" id="IPR010982">
    <property type="entry name" value="Lambda_DNA-bd_dom_sf"/>
</dbReference>
<dbReference type="SUPFAM" id="SSF47413">
    <property type="entry name" value="lambda repressor-like DNA-binding domains"/>
    <property type="match status" value="1"/>
</dbReference>
<dbReference type="InterPro" id="IPR001387">
    <property type="entry name" value="Cro/C1-type_HTH"/>
</dbReference>
<reference evidence="2 3" key="1">
    <citation type="submission" date="2019-03" db="EMBL/GenBank/DDBJ databases">
        <title>Empedobacter tilapiae sp. nov., isolated from an intestine of Nile tilapia Oreochromis niloticus.</title>
        <authorList>
            <person name="Kim Y.-O."/>
            <person name="Yoon J.-H."/>
        </authorList>
    </citation>
    <scope>NUCLEOTIDE SEQUENCE [LARGE SCALE GENOMIC DNA]</scope>
    <source>
        <strain evidence="2 3">MRS2</strain>
    </source>
</reference>
<gene>
    <name evidence="2" type="ORF">E4J94_17220</name>
</gene>
<evidence type="ECO:0000313" key="3">
    <source>
        <dbReference type="Proteomes" id="UP000297998"/>
    </source>
</evidence>
<evidence type="ECO:0000313" key="2">
    <source>
        <dbReference type="EMBL" id="TGN21624.1"/>
    </source>
</evidence>